<organism evidence="3 4">
    <name type="scientific">Psittacicella hinzii</name>
    <dbReference type="NCBI Taxonomy" id="2028575"/>
    <lineage>
        <taxon>Bacteria</taxon>
        <taxon>Pseudomonadati</taxon>
        <taxon>Pseudomonadota</taxon>
        <taxon>Gammaproteobacteria</taxon>
        <taxon>Pasteurellales</taxon>
        <taxon>Psittacicellaceae</taxon>
        <taxon>Psittacicella</taxon>
    </lineage>
</organism>
<feature type="compositionally biased region" description="Low complexity" evidence="1">
    <location>
        <begin position="1807"/>
        <end position="1823"/>
    </location>
</feature>
<feature type="compositionally biased region" description="Polar residues" evidence="1">
    <location>
        <begin position="1643"/>
        <end position="1654"/>
    </location>
</feature>
<feature type="compositionally biased region" description="Polar residues" evidence="1">
    <location>
        <begin position="1618"/>
        <end position="1634"/>
    </location>
</feature>
<feature type="region of interest" description="Disordered" evidence="1">
    <location>
        <begin position="1867"/>
        <end position="1906"/>
    </location>
</feature>
<dbReference type="InterPro" id="IPR004919">
    <property type="entry name" value="GmrSD_N"/>
</dbReference>
<feature type="region of interest" description="Disordered" evidence="1">
    <location>
        <begin position="2011"/>
        <end position="2040"/>
    </location>
</feature>
<feature type="compositionally biased region" description="Polar residues" evidence="1">
    <location>
        <begin position="1574"/>
        <end position="1584"/>
    </location>
</feature>
<feature type="compositionally biased region" description="Polar residues" evidence="1">
    <location>
        <begin position="1157"/>
        <end position="1186"/>
    </location>
</feature>
<feature type="compositionally biased region" description="Low complexity" evidence="1">
    <location>
        <begin position="1406"/>
        <end position="1431"/>
    </location>
</feature>
<keyword evidence="4" id="KW-1185">Reference proteome</keyword>
<evidence type="ECO:0000313" key="4">
    <source>
        <dbReference type="Proteomes" id="UP000265916"/>
    </source>
</evidence>
<feature type="compositionally biased region" description="Low complexity" evidence="1">
    <location>
        <begin position="1877"/>
        <end position="1888"/>
    </location>
</feature>
<accession>A0A3A1YNA4</accession>
<gene>
    <name evidence="3" type="ORF">CKF58_03110</name>
</gene>
<feature type="region of interest" description="Disordered" evidence="1">
    <location>
        <begin position="1792"/>
        <end position="1842"/>
    </location>
</feature>
<feature type="compositionally biased region" description="Low complexity" evidence="1">
    <location>
        <begin position="1603"/>
        <end position="1617"/>
    </location>
</feature>
<name>A0A3A1YNA4_9GAMM</name>
<feature type="region of interest" description="Disordered" evidence="1">
    <location>
        <begin position="1755"/>
        <end position="1778"/>
    </location>
</feature>
<protein>
    <recommendedName>
        <fullName evidence="2">GmrSD restriction endonucleases N-terminal domain-containing protein</fullName>
    </recommendedName>
</protein>
<feature type="compositionally biased region" description="Low complexity" evidence="1">
    <location>
        <begin position="1663"/>
        <end position="1672"/>
    </location>
</feature>
<feature type="compositionally biased region" description="Low complexity" evidence="1">
    <location>
        <begin position="1763"/>
        <end position="1774"/>
    </location>
</feature>
<comment type="caution">
    <text evidence="3">The sequence shown here is derived from an EMBL/GenBank/DDBJ whole genome shotgun (WGS) entry which is preliminary data.</text>
</comment>
<feature type="compositionally biased region" description="Low complexity" evidence="1">
    <location>
        <begin position="2019"/>
        <end position="2038"/>
    </location>
</feature>
<dbReference type="Proteomes" id="UP000265916">
    <property type="component" value="Unassembled WGS sequence"/>
</dbReference>
<dbReference type="Pfam" id="PF03235">
    <property type="entry name" value="GmrSD_N"/>
    <property type="match status" value="1"/>
</dbReference>
<proteinExistence type="predicted"/>
<reference evidence="3 4" key="1">
    <citation type="submission" date="2017-08" db="EMBL/GenBank/DDBJ databases">
        <title>Reclassification of Bisgaard taxon 37 and 44.</title>
        <authorList>
            <person name="Christensen H."/>
        </authorList>
    </citation>
    <scope>NUCLEOTIDE SEQUENCE [LARGE SCALE GENOMIC DNA]</scope>
    <source>
        <strain evidence="3 4">111</strain>
    </source>
</reference>
<dbReference type="OrthoDB" id="9798761at2"/>
<evidence type="ECO:0000313" key="3">
    <source>
        <dbReference type="EMBL" id="RIY38956.1"/>
    </source>
</evidence>
<feature type="region of interest" description="Disordered" evidence="1">
    <location>
        <begin position="1157"/>
        <end position="1190"/>
    </location>
</feature>
<feature type="compositionally biased region" description="Basic and acidic residues" evidence="1">
    <location>
        <begin position="1466"/>
        <end position="1491"/>
    </location>
</feature>
<evidence type="ECO:0000256" key="1">
    <source>
        <dbReference type="SAM" id="MobiDB-lite"/>
    </source>
</evidence>
<feature type="domain" description="GmrSD restriction endonucleases N-terminal" evidence="2">
    <location>
        <begin position="34"/>
        <end position="282"/>
    </location>
</feature>
<evidence type="ECO:0000259" key="2">
    <source>
        <dbReference type="Pfam" id="PF03235"/>
    </source>
</evidence>
<sequence length="2479" mass="271656">MPNTSNIYFEGYSVLDILNLNRYSSDFEYMRVSRNYRWSTPLVQAFLNDLSSVIANNFSAHYMGSALVAARPDNDGQEYQVIKGQQRILTAAIVGRVLYHKILVIAQELYKDDLTTDTSRLKYISPAKLGLSKAADLRNLEQLNMLVPHIASRVRFSNADQEEVFYHLETLCDNLGDLAEEDRDFFERNDMVAAYLQTQAYFAKYADHAAAHTATRLADQGEVDQDEIYRRCQFARIKIYLFYFQALQYCLVNTTILHTNRNYNFIADINSKNNKMSVFELFTFQALNSVSDNCLKAIIEDVYRVEELISGGDIDRRAKNPNSVDEEAGYFLDQVITILFKAHGVYAELGYLSFNDRVKVILQLTRMEIQKNLDYFIKKYDLDVQVDASIISPITSEEIALYQPIIQSLDLVEGDESYTEYVRQGSIKAHFRNLDIKSIPLDPELFKPLLQAEITGDGRTLAPLNLEAEMYLIWQMVIPFARAYNLIKFVHRHKTLNTQFYQTYPEITSKIERFKKLNLAAFDDYLLYLTQLLLTQKLNAVEYGQMLDLVYHYSLRHLVAQRSPETFKYLADDLMSWNVVTPGALEFFLVEVLGDRDNLIDDFSYISHLLALSVTDNYITQTFAELFENYKESLSYLQTRITANLTTVLLSKDSVAALNAQPQMLVELKRLTYSFAKVVCQDLVLTEFTELQNLTMDKFSSEFFINIAQKVLDNFDTRPDYDYRLNYAQRRLYRAFKRKNTPNLMSSAEVADSKAQYMEQLVADAFPLQASTSQSFMQAWDKVQKQKELAAQTQIPWELPLPETEQRILKHADLANRSQAVNPLLATSTFSFTRSDRLHTQRPILGRPGASPIKLNELNISTPSLSIDSNLVPEISLTSSKGQLERSSYRNIIRQVANLVDQKYKDNSGVNIIPTPDAITDKALSTQDIINEIKAQREKEAAPTVTIDGKEYTHADFDASAIAKCEKINSSDSIEAATINRNANLDSVQRYNSVGYVGMHVTPVSEADVQEIMQQQENQAGDKGESQGTVVITTSEKKPILTESELDNAKAVQAQVSEEEIDDEAEYRKYIASQGGSVINSTYGYNTLAQLVPHAEKDDKEQIIEPITTTNSKGLLSQLAKVVRNSVSAKVEEPNSAQASATDHAIAQVANKAADLAQSQEAKGANEQSTAKGSTNKDATKASTTKGSEEIIGVSMQTQADGTISLKPQKEAVKDFTNPQELEALEAILFGGDKGEISRPLMNLSNSAYDTNKVVTPPVVNAELAASDELINKDVGALFGIRSPEVVENDTTPEPKYIALPDSSTLVSGVTTDSSLVGRKSTLATDSQIAASKLENANNLVAGAATTEVDPELNAKIARAQQKVDPVVDRSNLARTIEMESMLAGSENQVKERLDFTPTLNMQTPTAAEETTAQTDVAKDSAQSQAKAKNNAKAKDSTADTATDKGSVTDSAAEEAKVSQQAADKNSVKDAVKESAKETTKEATKAAKKEQYVQTITPPHVQAKVKGDPSSLNKLEGKDTFSFAVGKGVRLTGKAEQAPKDTAATAKAAKEAAETTTASKADSKVDNKVASQDAGKNSSQTQAKENSKVEAKEEIKTATQEVSSAETKSASKSATKSQVTTETNAPDKSATAVTETCVRAQPSLGNSAKAQVVTQEEAKDKAQAGAQAGANASKDKVAADVEDLVTEKITSNGEETSTPELEVTLATQEKAGQSAQEVVHGEIKDKVDEQAKMIAAAQAQQEVVASNHVTNVTETHLEKDPTAVASQASKAPAAKADEAKAVSDATKAVADFASTSTNSAKKESTKVATTASADQADAAVSTDIDPAETSVVTEQETVRKSAVAANDASLVEDSTVANTHTIAKVDSNDLANDSSRAEAASSQVSVSHAQDDVKASYPVSTNKVPATQNKEQVITEPKELQNNPTISISDNIDFSEFAKQEDVPVDGKQALPVSKEVEDDLDLGQQTESSVNISTNSTRRPNTRIEVLEDDDEQTAADLFAAIAGSADIKAKQENQQETNAAPASKAAKASQTAKSNTVTNKELVANGNVSYDAEEAENVIDEEVELQELSARNILTNQLHGRFGKKRSDARKDDVVQVGQRSLAGLKAVSRPFAGSDLQAREDEKVLNNSLDNPLGAITQLSLDLDSISDQELKMKHFTAQAPSVPENTRVNVSQALQAQGLDPSKANELASSAPQVGLATNSLATSSSANRQSPFASRLAGVLEEQGQPEAELSLEHLNTPSSSQQGQVTELVLNNLLDDNYDPEAATNNVACVRQGIEPTIAEIVKIQGQNSEVNNLNFNYGANAKPENVTVEHSYDNLREFDIPEGLWLPTEDLEIRYVGTISDANKHLLNQQQAVVRIILQGFCEYLLAQGVEAILDIGDHTINVVEDDTLVMQIQLSQSVPAFVFDPTSRSGLDKCLEGTATYQNVDFPRFNRRLIVSSLPTIARLYKILIVYFGDNPEVYQQMVESIKNLRK</sequence>
<dbReference type="EMBL" id="NRJG01000047">
    <property type="protein sequence ID" value="RIY38956.1"/>
    <property type="molecule type" value="Genomic_DNA"/>
</dbReference>
<feature type="compositionally biased region" description="Basic and acidic residues" evidence="1">
    <location>
        <begin position="1585"/>
        <end position="1596"/>
    </location>
</feature>
<feature type="region of interest" description="Disordered" evidence="1">
    <location>
        <begin position="1406"/>
        <end position="1512"/>
    </location>
</feature>
<feature type="region of interest" description="Disordered" evidence="1">
    <location>
        <begin position="1533"/>
        <end position="1677"/>
    </location>
</feature>